<organism evidence="1 2">
    <name type="scientific">Sandaracinus amylolyticus</name>
    <dbReference type="NCBI Taxonomy" id="927083"/>
    <lineage>
        <taxon>Bacteria</taxon>
        <taxon>Pseudomonadati</taxon>
        <taxon>Myxococcota</taxon>
        <taxon>Polyangia</taxon>
        <taxon>Polyangiales</taxon>
        <taxon>Sandaracinaceae</taxon>
        <taxon>Sandaracinus</taxon>
    </lineage>
</organism>
<name>A0A0F6VZR1_9BACT</name>
<keyword evidence="2" id="KW-1185">Reference proteome</keyword>
<proteinExistence type="predicted"/>
<dbReference type="AlphaFoldDB" id="A0A0F6VZR1"/>
<protein>
    <submittedName>
        <fullName evidence="1">Uncharacterized protein</fullName>
    </submittedName>
</protein>
<gene>
    <name evidence="1" type="ORF">DB32_000942</name>
</gene>
<evidence type="ECO:0000313" key="2">
    <source>
        <dbReference type="Proteomes" id="UP000034883"/>
    </source>
</evidence>
<accession>A0A0F6VZR1</accession>
<dbReference type="EMBL" id="CP011125">
    <property type="protein sequence ID" value="AKF03793.1"/>
    <property type="molecule type" value="Genomic_DNA"/>
</dbReference>
<evidence type="ECO:0000313" key="1">
    <source>
        <dbReference type="EMBL" id="AKF03793.1"/>
    </source>
</evidence>
<reference evidence="1 2" key="1">
    <citation type="submission" date="2015-03" db="EMBL/GenBank/DDBJ databases">
        <title>Genome assembly of Sandaracinus amylolyticus DSM 53668.</title>
        <authorList>
            <person name="Sharma G."/>
            <person name="Subramanian S."/>
        </authorList>
    </citation>
    <scope>NUCLEOTIDE SEQUENCE [LARGE SCALE GENOMIC DNA]</scope>
    <source>
        <strain evidence="1 2">DSM 53668</strain>
    </source>
</reference>
<dbReference type="KEGG" id="samy:DB32_000942"/>
<sequence>MNDGIATAAITPVHGMHAAARPRTIKSGSARLRFFGGLVIRAM</sequence>
<dbReference type="Proteomes" id="UP000034883">
    <property type="component" value="Chromosome"/>
</dbReference>